<protein>
    <submittedName>
        <fullName evidence="2">Uncharacterized protein</fullName>
    </submittedName>
</protein>
<name>A0ABT6CA11_9MICO</name>
<organism evidence="2 3">
    <name type="scientific">Luteipulveratus flavus</name>
    <dbReference type="NCBI Taxonomy" id="3031728"/>
    <lineage>
        <taxon>Bacteria</taxon>
        <taxon>Bacillati</taxon>
        <taxon>Actinomycetota</taxon>
        <taxon>Actinomycetes</taxon>
        <taxon>Micrococcales</taxon>
        <taxon>Dermacoccaceae</taxon>
        <taxon>Luteipulveratus</taxon>
    </lineage>
</organism>
<reference evidence="2 3" key="1">
    <citation type="submission" date="2023-03" db="EMBL/GenBank/DDBJ databases">
        <title>YIM 133296 draft genome.</title>
        <authorList>
            <person name="Xiong L."/>
        </authorList>
    </citation>
    <scope>NUCLEOTIDE SEQUENCE [LARGE SCALE GENOMIC DNA]</scope>
    <source>
        <strain evidence="2 3">YIM 133296</strain>
    </source>
</reference>
<proteinExistence type="predicted"/>
<sequence>MADVVGVALEDGVALLVDGLLVDVLGPEDDAPPVGPSSLPHPASTPIVSTAPAAMTTPPRIEPSSFVRPTDV</sequence>
<dbReference type="RefSeq" id="WP_275237062.1">
    <property type="nucleotide sequence ID" value="NZ_JARFJC010000013.1"/>
</dbReference>
<gene>
    <name evidence="2" type="ORF">P4R38_15975</name>
</gene>
<evidence type="ECO:0000313" key="2">
    <source>
        <dbReference type="EMBL" id="MDF8265744.1"/>
    </source>
</evidence>
<dbReference type="EMBL" id="JAROAV010000040">
    <property type="protein sequence ID" value="MDF8265744.1"/>
    <property type="molecule type" value="Genomic_DNA"/>
</dbReference>
<evidence type="ECO:0000256" key="1">
    <source>
        <dbReference type="SAM" id="MobiDB-lite"/>
    </source>
</evidence>
<feature type="region of interest" description="Disordered" evidence="1">
    <location>
        <begin position="27"/>
        <end position="72"/>
    </location>
</feature>
<keyword evidence="3" id="KW-1185">Reference proteome</keyword>
<comment type="caution">
    <text evidence="2">The sequence shown here is derived from an EMBL/GenBank/DDBJ whole genome shotgun (WGS) entry which is preliminary data.</text>
</comment>
<accession>A0ABT6CA11</accession>
<evidence type="ECO:0000313" key="3">
    <source>
        <dbReference type="Proteomes" id="UP001528912"/>
    </source>
</evidence>
<dbReference type="Proteomes" id="UP001528912">
    <property type="component" value="Unassembled WGS sequence"/>
</dbReference>